<reference evidence="2" key="1">
    <citation type="submission" date="2015-10" db="EMBL/GenBank/DDBJ databases">
        <authorList>
            <person name="Gilbert D.G."/>
        </authorList>
    </citation>
    <scope>NUCLEOTIDE SEQUENCE</scope>
    <source>
        <strain evidence="2">Phyl III-seqv23</strain>
    </source>
</reference>
<organism evidence="2">
    <name type="scientific">Ralstonia solanacearum</name>
    <name type="common">Pseudomonas solanacearum</name>
    <dbReference type="NCBI Taxonomy" id="305"/>
    <lineage>
        <taxon>Bacteria</taxon>
        <taxon>Pseudomonadati</taxon>
        <taxon>Pseudomonadota</taxon>
        <taxon>Betaproteobacteria</taxon>
        <taxon>Burkholderiales</taxon>
        <taxon>Burkholderiaceae</taxon>
        <taxon>Ralstonia</taxon>
        <taxon>Ralstonia solanacearum species complex</taxon>
    </lineage>
</organism>
<sequence length="58" mass="6601">MNRWVAAIAWFLIGTVVLLVLPLYLEVKLVLWIGVGWYADKLRRKPDDQASRMSPGSS</sequence>
<proteinExistence type="predicted"/>
<evidence type="ECO:0008006" key="3">
    <source>
        <dbReference type="Google" id="ProtNLM"/>
    </source>
</evidence>
<keyword evidence="1" id="KW-0472">Membrane</keyword>
<name>A0A0S4TXC2_RALSL</name>
<keyword evidence="1" id="KW-0812">Transmembrane</keyword>
<dbReference type="AlphaFoldDB" id="A0A0S4TXC2"/>
<protein>
    <recommendedName>
        <fullName evidence="3">Transmembrane protein</fullName>
    </recommendedName>
</protein>
<evidence type="ECO:0000313" key="2">
    <source>
        <dbReference type="EMBL" id="CUV14654.1"/>
    </source>
</evidence>
<gene>
    <name evidence="2" type="ORF">RUN39_v1_920069</name>
</gene>
<dbReference type="EMBL" id="LN899819">
    <property type="protein sequence ID" value="CUV14654.1"/>
    <property type="molecule type" value="Genomic_DNA"/>
</dbReference>
<accession>A0A0S4TXC2</accession>
<keyword evidence="1" id="KW-1133">Transmembrane helix</keyword>
<evidence type="ECO:0000256" key="1">
    <source>
        <dbReference type="SAM" id="Phobius"/>
    </source>
</evidence>
<feature type="transmembrane region" description="Helical" evidence="1">
    <location>
        <begin position="6"/>
        <end position="25"/>
    </location>
</feature>